<sequence>MDYFDINNTIIQTFLMMVLKMIIKFNKQETRKATFIMNKLIKMNRIEHLYEVVIYVLQNTGEDKTFKQLKDLIKTSLLE</sequence>
<gene>
    <name evidence="1" type="ORF">EDI_255120</name>
</gene>
<proteinExistence type="predicted"/>
<dbReference type="RefSeq" id="XP_001740359.1">
    <property type="nucleotide sequence ID" value="XM_001740307.1"/>
</dbReference>
<keyword evidence="2" id="KW-1185">Reference proteome</keyword>
<dbReference type="GeneID" id="5885520"/>
<dbReference type="EMBL" id="DS550383">
    <property type="protein sequence ID" value="EDR23220.1"/>
    <property type="molecule type" value="Genomic_DNA"/>
</dbReference>
<evidence type="ECO:0000313" key="1">
    <source>
        <dbReference type="EMBL" id="EDR23220.1"/>
    </source>
</evidence>
<reference evidence="2" key="1">
    <citation type="submission" date="2007-12" db="EMBL/GenBank/DDBJ databases">
        <title>Annotation of Entamoeba dispar SAW760.</title>
        <authorList>
            <person name="Lorenzi H."/>
            <person name="Inman J."/>
            <person name="Schobel S."/>
            <person name="Amedeo P."/>
            <person name="Caler E."/>
        </authorList>
    </citation>
    <scope>NUCLEOTIDE SEQUENCE [LARGE SCALE GENOMIC DNA]</scope>
    <source>
        <strain evidence="2">ATCC PRA-260 / SAW760</strain>
    </source>
</reference>
<dbReference type="VEuPathDB" id="AmoebaDB:EDI_255120"/>
<name>B0EQG5_ENTDS</name>
<dbReference type="AlphaFoldDB" id="B0EQG5"/>
<dbReference type="Proteomes" id="UP000008076">
    <property type="component" value="Unassembled WGS sequence"/>
</dbReference>
<dbReference type="PANTHER" id="PTHR48123">
    <property type="entry name" value="ARL2_BIND_BART DOMAIN-CONTAINING PROTEIN"/>
    <property type="match status" value="1"/>
</dbReference>
<evidence type="ECO:0000313" key="2">
    <source>
        <dbReference type="Proteomes" id="UP000008076"/>
    </source>
</evidence>
<dbReference type="PANTHER" id="PTHR48123:SF1">
    <property type="entry name" value="AAA+ ATPASE DOMAIN-CONTAINING PROTEIN"/>
    <property type="match status" value="1"/>
</dbReference>
<protein>
    <submittedName>
        <fullName evidence="1">Uncharacterized protein</fullName>
    </submittedName>
</protein>
<organism evidence="2">
    <name type="scientific">Entamoeba dispar (strain ATCC PRA-260 / SAW760)</name>
    <dbReference type="NCBI Taxonomy" id="370354"/>
    <lineage>
        <taxon>Eukaryota</taxon>
        <taxon>Amoebozoa</taxon>
        <taxon>Evosea</taxon>
        <taxon>Archamoebae</taxon>
        <taxon>Mastigamoebida</taxon>
        <taxon>Entamoebidae</taxon>
        <taxon>Entamoeba</taxon>
    </lineage>
</organism>
<accession>B0EQG5</accession>
<dbReference type="KEGG" id="edi:EDI_255120"/>